<evidence type="ECO:0000256" key="1">
    <source>
        <dbReference type="SAM" id="MobiDB-lite"/>
    </source>
</evidence>
<feature type="compositionally biased region" description="Polar residues" evidence="1">
    <location>
        <begin position="214"/>
        <end position="231"/>
    </location>
</feature>
<proteinExistence type="predicted"/>
<feature type="compositionally biased region" description="Low complexity" evidence="1">
    <location>
        <begin position="343"/>
        <end position="353"/>
    </location>
</feature>
<feature type="region of interest" description="Disordered" evidence="1">
    <location>
        <begin position="267"/>
        <end position="311"/>
    </location>
</feature>
<dbReference type="InterPro" id="IPR039923">
    <property type="entry name" value="Protodermal_1"/>
</dbReference>
<organism evidence="2 3">
    <name type="scientific">Sphagnum troendelagicum</name>
    <dbReference type="NCBI Taxonomy" id="128251"/>
    <lineage>
        <taxon>Eukaryota</taxon>
        <taxon>Viridiplantae</taxon>
        <taxon>Streptophyta</taxon>
        <taxon>Embryophyta</taxon>
        <taxon>Bryophyta</taxon>
        <taxon>Sphagnophytina</taxon>
        <taxon>Sphagnopsida</taxon>
        <taxon>Sphagnales</taxon>
        <taxon>Sphagnaceae</taxon>
        <taxon>Sphagnum</taxon>
    </lineage>
</organism>
<reference evidence="2 3" key="1">
    <citation type="submission" date="2024-02" db="EMBL/GenBank/DDBJ databases">
        <authorList>
            <consortium name="ELIXIR-Norway"/>
            <consortium name="Elixir Norway"/>
        </authorList>
    </citation>
    <scope>NUCLEOTIDE SEQUENCE [LARGE SCALE GENOMIC DNA]</scope>
</reference>
<gene>
    <name evidence="2" type="ORF">CSSPTR1EN2_LOCUS1644</name>
</gene>
<keyword evidence="3" id="KW-1185">Reference proteome</keyword>
<evidence type="ECO:0000313" key="3">
    <source>
        <dbReference type="Proteomes" id="UP001497512"/>
    </source>
</evidence>
<feature type="region of interest" description="Disordered" evidence="1">
    <location>
        <begin position="327"/>
        <end position="370"/>
    </location>
</feature>
<dbReference type="PANTHER" id="PTHR33210:SF18">
    <property type="entry name" value="PROTODERMAL FACTOR 1"/>
    <property type="match status" value="1"/>
</dbReference>
<accession>A0ABP0TBV4</accession>
<feature type="region of interest" description="Disordered" evidence="1">
    <location>
        <begin position="201"/>
        <end position="254"/>
    </location>
</feature>
<feature type="compositionally biased region" description="Polar residues" evidence="1">
    <location>
        <begin position="240"/>
        <end position="251"/>
    </location>
</feature>
<sequence length="574" mass="62171">MKKGVSLVLGVMLGFFFFFLGAAVAVVAENYPNFEFVQRQDESSTTTAAESKSTTGTSSPGEAVAAAEWKSATEFAKVKPNNYPLFAFTKSEPAAAESSKQDDAAVTAAAVVEVKPDNYPNFEFRTEDVASKDEVKEGASSADVRTTSFQTVPEYKPNNYPNFEFKESTTTTAPVQMSSSASHDSSSFDQFTRDSFAGSSFVTEEMEDPRQAAPSRSSTGAAFTQYESSFGQGEAAVPRTGSTTAYRSSDASGRYASSFDLTNARRQAEVRGASTPASQFSNRYSSSTASEAKTNNPASMSSSSTYKGSDPYARYPSSFDLTNARYYQSQSQSETQQMKDSATHTPRSTTSTTYRGSDASARYPSSFDLTNARHPSAYGYNAEEEAGGSSSNTQATAQFFSSDKTFDEESSAYRFNGADNKYYNTDQTTFSSSSFFPSFSHDTKETYSSSTGRTSGCSSSYWSSHLSKWPRFFTINSMVSDAFPGAKVRMIYGTTTLLQALYDTRADGYSKLLNHGVAALLNAYQMSSGSYQYSHTTVIELFTNALTSRTSAAQQALEFQNANTGYSSEAGCNV</sequence>
<dbReference type="PANTHER" id="PTHR33210">
    <property type="entry name" value="PROTODERMAL FACTOR 1"/>
    <property type="match status" value="1"/>
</dbReference>
<protein>
    <submittedName>
        <fullName evidence="2">Uncharacterized protein</fullName>
    </submittedName>
</protein>
<evidence type="ECO:0000313" key="2">
    <source>
        <dbReference type="EMBL" id="CAK9191945.1"/>
    </source>
</evidence>
<dbReference type="EMBL" id="OZ019893">
    <property type="protein sequence ID" value="CAK9191945.1"/>
    <property type="molecule type" value="Genomic_DNA"/>
</dbReference>
<feature type="compositionally biased region" description="Polar residues" evidence="1">
    <location>
        <begin position="275"/>
        <end position="307"/>
    </location>
</feature>
<feature type="compositionally biased region" description="Low complexity" evidence="1">
    <location>
        <begin position="43"/>
        <end position="59"/>
    </location>
</feature>
<name>A0ABP0TBV4_9BRYO</name>
<feature type="region of interest" description="Disordered" evidence="1">
    <location>
        <begin position="39"/>
        <end position="63"/>
    </location>
</feature>
<dbReference type="Proteomes" id="UP001497512">
    <property type="component" value="Chromosome 1"/>
</dbReference>